<dbReference type="OrthoDB" id="5149512at2"/>
<evidence type="ECO:0000256" key="1">
    <source>
        <dbReference type="SAM" id="MobiDB-lite"/>
    </source>
</evidence>
<proteinExistence type="predicted"/>
<name>A0A099JNE8_9MICO</name>
<sequence length="143" mass="15169">MTFTNDRPGGARSHASAAPQPTDTMPRLLSAEDLAELFALSVAEIEVAAAPANVPDMDPPGSLYSRESARVAISGQLITALWAEQSNRNAWVFLQSSGWKRLDPLTDTGSTALTLLAAHARATGSAPYADENLAGTLNTLYVW</sequence>
<reference evidence="2 4" key="1">
    <citation type="submission" date="2014-08" db="EMBL/GenBank/DDBJ databases">
        <authorList>
            <person name="Sisinthy S."/>
        </authorList>
    </citation>
    <scope>NUCLEOTIDE SEQUENCE [LARGE SCALE GENOMIC DNA]</scope>
    <source>
        <strain evidence="2 4">RuG17</strain>
    </source>
</reference>
<organism evidence="2 4">
    <name type="scientific">Cryobacterium roopkundense</name>
    <dbReference type="NCBI Taxonomy" id="1001240"/>
    <lineage>
        <taxon>Bacteria</taxon>
        <taxon>Bacillati</taxon>
        <taxon>Actinomycetota</taxon>
        <taxon>Actinomycetes</taxon>
        <taxon>Micrococcales</taxon>
        <taxon>Microbacteriaceae</taxon>
        <taxon>Cryobacterium</taxon>
    </lineage>
</organism>
<protein>
    <submittedName>
        <fullName evidence="2">Uncharacterized protein</fullName>
    </submittedName>
</protein>
<dbReference type="EMBL" id="JPXF01000018">
    <property type="protein sequence ID" value="KGJ79107.1"/>
    <property type="molecule type" value="Genomic_DNA"/>
</dbReference>
<evidence type="ECO:0000313" key="4">
    <source>
        <dbReference type="Proteomes" id="UP000029864"/>
    </source>
</evidence>
<dbReference type="RefSeq" id="WP_035835830.1">
    <property type="nucleotide sequence ID" value="NZ_JACHBQ010000001.1"/>
</dbReference>
<dbReference type="eggNOG" id="ENOG502ZCYA">
    <property type="taxonomic scope" value="Bacteria"/>
</dbReference>
<evidence type="ECO:0000313" key="5">
    <source>
        <dbReference type="Proteomes" id="UP000561726"/>
    </source>
</evidence>
<dbReference type="Proteomes" id="UP000029864">
    <property type="component" value="Unassembled WGS sequence"/>
</dbReference>
<dbReference type="AlphaFoldDB" id="A0A099JNE8"/>
<dbReference type="Proteomes" id="UP000561726">
    <property type="component" value="Unassembled WGS sequence"/>
</dbReference>
<evidence type="ECO:0000313" key="3">
    <source>
        <dbReference type="EMBL" id="MBB5643275.1"/>
    </source>
</evidence>
<dbReference type="EMBL" id="JACHBQ010000001">
    <property type="protein sequence ID" value="MBB5643275.1"/>
    <property type="molecule type" value="Genomic_DNA"/>
</dbReference>
<comment type="caution">
    <text evidence="2">The sequence shown here is derived from an EMBL/GenBank/DDBJ whole genome shotgun (WGS) entry which is preliminary data.</text>
</comment>
<feature type="region of interest" description="Disordered" evidence="1">
    <location>
        <begin position="1"/>
        <end position="24"/>
    </location>
</feature>
<accession>A0A099JNE8</accession>
<keyword evidence="4" id="KW-1185">Reference proteome</keyword>
<gene>
    <name evidence="3" type="ORF">BJ997_003823</name>
    <name evidence="2" type="ORF">GY21_06150</name>
</gene>
<reference evidence="3 5" key="2">
    <citation type="submission" date="2020-08" db="EMBL/GenBank/DDBJ databases">
        <title>Sequencing the genomes of 1000 actinobacteria strains.</title>
        <authorList>
            <person name="Klenk H.-P."/>
        </authorList>
    </citation>
    <scope>NUCLEOTIDE SEQUENCE [LARGE SCALE GENOMIC DNA]</scope>
    <source>
        <strain evidence="3 5">DSM 21065</strain>
    </source>
</reference>
<evidence type="ECO:0000313" key="2">
    <source>
        <dbReference type="EMBL" id="KGJ79107.1"/>
    </source>
</evidence>
<dbReference type="STRING" id="1001240.GY21_06150"/>